<dbReference type="GO" id="GO:0008234">
    <property type="term" value="F:cysteine-type peptidase activity"/>
    <property type="evidence" value="ECO:0007669"/>
    <property type="project" value="UniProtKB-KW"/>
</dbReference>
<dbReference type="STRING" id="225004.SAMN02745152_00501"/>
<feature type="chain" id="PRO_5013341039" evidence="6">
    <location>
        <begin position="25"/>
        <end position="355"/>
    </location>
</feature>
<evidence type="ECO:0000256" key="2">
    <source>
        <dbReference type="ARBA" id="ARBA00022670"/>
    </source>
</evidence>
<keyword evidence="2" id="KW-0645">Protease</keyword>
<name>A0A1T4LEJ6_9SPIR</name>
<dbReference type="AlphaFoldDB" id="A0A1T4LEJ6"/>
<dbReference type="PANTHER" id="PTHR47053">
    <property type="entry name" value="MUREIN DD-ENDOPEPTIDASE MEPH-RELATED"/>
    <property type="match status" value="1"/>
</dbReference>
<feature type="compositionally biased region" description="Basic and acidic residues" evidence="5">
    <location>
        <begin position="182"/>
        <end position="195"/>
    </location>
</feature>
<dbReference type="Gene3D" id="3.90.1720.10">
    <property type="entry name" value="endopeptidase domain like (from Nostoc punctiforme)"/>
    <property type="match status" value="1"/>
</dbReference>
<feature type="signal peptide" evidence="6">
    <location>
        <begin position="1"/>
        <end position="24"/>
    </location>
</feature>
<evidence type="ECO:0000256" key="5">
    <source>
        <dbReference type="SAM" id="MobiDB-lite"/>
    </source>
</evidence>
<dbReference type="OrthoDB" id="9813368at2"/>
<protein>
    <submittedName>
        <fullName evidence="8">NlpC/P60 family protein</fullName>
    </submittedName>
</protein>
<accession>A0A1T4LEJ6</accession>
<dbReference type="Pfam" id="PF00877">
    <property type="entry name" value="NLPC_P60"/>
    <property type="match status" value="1"/>
</dbReference>
<evidence type="ECO:0000256" key="6">
    <source>
        <dbReference type="SAM" id="SignalP"/>
    </source>
</evidence>
<keyword evidence="6" id="KW-0732">Signal</keyword>
<dbReference type="GeneID" id="303366771"/>
<dbReference type="InterPro" id="IPR051202">
    <property type="entry name" value="Peptidase_C40"/>
</dbReference>
<keyword evidence="3" id="KW-0378">Hydrolase</keyword>
<feature type="region of interest" description="Disordered" evidence="5">
    <location>
        <begin position="82"/>
        <end position="206"/>
    </location>
</feature>
<feature type="domain" description="NlpC/P60" evidence="7">
    <location>
        <begin position="215"/>
        <end position="352"/>
    </location>
</feature>
<dbReference type="InterPro" id="IPR038765">
    <property type="entry name" value="Papain-like_cys_pep_sf"/>
</dbReference>
<reference evidence="8 9" key="1">
    <citation type="submission" date="2017-02" db="EMBL/GenBank/DDBJ databases">
        <authorList>
            <person name="Peterson S.W."/>
        </authorList>
    </citation>
    <scope>NUCLEOTIDE SEQUENCE [LARGE SCALE GENOMIC DNA]</scope>
    <source>
        <strain evidence="8 9">ATCC BAA-909</strain>
    </source>
</reference>
<dbReference type="PANTHER" id="PTHR47053:SF1">
    <property type="entry name" value="MUREIN DD-ENDOPEPTIDASE MEPH-RELATED"/>
    <property type="match status" value="1"/>
</dbReference>
<dbReference type="RefSeq" id="WP_078930255.1">
    <property type="nucleotide sequence ID" value="NZ_CAMCOW010000004.1"/>
</dbReference>
<feature type="compositionally biased region" description="Basic and acidic residues" evidence="5">
    <location>
        <begin position="94"/>
        <end position="106"/>
    </location>
</feature>
<dbReference type="InterPro" id="IPR000064">
    <property type="entry name" value="NLP_P60_dom"/>
</dbReference>
<dbReference type="GO" id="GO:0006508">
    <property type="term" value="P:proteolysis"/>
    <property type="evidence" value="ECO:0007669"/>
    <property type="project" value="UniProtKB-KW"/>
</dbReference>
<feature type="compositionally biased region" description="Polar residues" evidence="5">
    <location>
        <begin position="84"/>
        <end position="93"/>
    </location>
</feature>
<evidence type="ECO:0000256" key="3">
    <source>
        <dbReference type="ARBA" id="ARBA00022801"/>
    </source>
</evidence>
<sequence length="355" mass="39768">MKNFQRKAFVLSLVLFVLSFAVYAADNKGDDIFESQKVEEGDFYKIVVEPSKKEIETENSKFFESVKQKKLDILKKIENERQKVASSKSQISSAKERARAELEKNKANLKNKPAKNTAKTKTENNSTASTAQAKKEDVSVSQTPRTDPKKKTAEKEIFEKQNKTAKKPESDSKRKTSVNKPGIKENEQKKLREQQNENNKTMTIEESEQKMDSVIDMRKKFIDFGMGYKGINYVWGGKTPRPGFDCSGLVSYTAKQSLGIDVRGNAQDIYNQTSPVSLGEALPGDLIFFKGASDSRITHVGIYLGKNPGQNDFGKQNLFLNAASGGPRTGVIISGLNENYWKKTFYGCGRLIPEI</sequence>
<comment type="similarity">
    <text evidence="1">Belongs to the peptidase C40 family.</text>
</comment>
<gene>
    <name evidence="8" type="ORF">SAMN02745152_00501</name>
</gene>
<organism evidence="8 9">
    <name type="scientific">Treponema berlinense</name>
    <dbReference type="NCBI Taxonomy" id="225004"/>
    <lineage>
        <taxon>Bacteria</taxon>
        <taxon>Pseudomonadati</taxon>
        <taxon>Spirochaetota</taxon>
        <taxon>Spirochaetia</taxon>
        <taxon>Spirochaetales</taxon>
        <taxon>Treponemataceae</taxon>
        <taxon>Treponema</taxon>
    </lineage>
</organism>
<feature type="compositionally biased region" description="Low complexity" evidence="5">
    <location>
        <begin position="114"/>
        <end position="125"/>
    </location>
</feature>
<evidence type="ECO:0000313" key="9">
    <source>
        <dbReference type="Proteomes" id="UP000190395"/>
    </source>
</evidence>
<feature type="compositionally biased region" description="Basic and acidic residues" evidence="5">
    <location>
        <begin position="146"/>
        <end position="174"/>
    </location>
</feature>
<proteinExistence type="inferred from homology"/>
<keyword evidence="9" id="KW-1185">Reference proteome</keyword>
<evidence type="ECO:0000256" key="4">
    <source>
        <dbReference type="ARBA" id="ARBA00022807"/>
    </source>
</evidence>
<dbReference type="PROSITE" id="PS51935">
    <property type="entry name" value="NLPC_P60"/>
    <property type="match status" value="1"/>
</dbReference>
<dbReference type="Proteomes" id="UP000190395">
    <property type="component" value="Unassembled WGS sequence"/>
</dbReference>
<dbReference type="SUPFAM" id="SSF54001">
    <property type="entry name" value="Cysteine proteinases"/>
    <property type="match status" value="1"/>
</dbReference>
<dbReference type="EMBL" id="FUXC01000002">
    <property type="protein sequence ID" value="SJZ53189.1"/>
    <property type="molecule type" value="Genomic_DNA"/>
</dbReference>
<evidence type="ECO:0000313" key="8">
    <source>
        <dbReference type="EMBL" id="SJZ53189.1"/>
    </source>
</evidence>
<evidence type="ECO:0000256" key="1">
    <source>
        <dbReference type="ARBA" id="ARBA00007074"/>
    </source>
</evidence>
<keyword evidence="4" id="KW-0788">Thiol protease</keyword>
<evidence type="ECO:0000259" key="7">
    <source>
        <dbReference type="PROSITE" id="PS51935"/>
    </source>
</evidence>